<evidence type="ECO:0000256" key="1">
    <source>
        <dbReference type="PIRNR" id="PIRNR006162"/>
    </source>
</evidence>
<accession>A0ABV8P4F7</accession>
<evidence type="ECO:0000259" key="3">
    <source>
        <dbReference type="Pfam" id="PF04608"/>
    </source>
</evidence>
<keyword evidence="5" id="KW-1185">Reference proteome</keyword>
<dbReference type="CDD" id="cd06971">
    <property type="entry name" value="PgpA"/>
    <property type="match status" value="1"/>
</dbReference>
<dbReference type="Proteomes" id="UP001595848">
    <property type="component" value="Unassembled WGS sequence"/>
</dbReference>
<keyword evidence="1 2" id="KW-0472">Membrane</keyword>
<keyword evidence="1" id="KW-0479">Metal-binding</keyword>
<name>A0ABV8P4F7_9BURK</name>
<keyword evidence="1" id="KW-0595">Phospholipid degradation</keyword>
<keyword evidence="1" id="KW-1003">Cell membrane</keyword>
<dbReference type="RefSeq" id="WP_217965358.1">
    <property type="nucleotide sequence ID" value="NZ_JAHTBN010000006.1"/>
</dbReference>
<comment type="subcellular location">
    <subcellularLocation>
        <location evidence="1">Cell inner membrane</location>
        <topology evidence="1">Multi-pass membrane protein</topology>
    </subcellularLocation>
</comment>
<dbReference type="PANTHER" id="PTHR36305:SF1">
    <property type="entry name" value="PHOSPHATIDYLGLYCEROPHOSPHATASE A"/>
    <property type="match status" value="1"/>
</dbReference>
<dbReference type="EC" id="3.1.3.27" evidence="1"/>
<feature type="transmembrane region" description="Helical" evidence="2">
    <location>
        <begin position="64"/>
        <end position="85"/>
    </location>
</feature>
<organism evidence="4 5">
    <name type="scientific">Candidimonas humi</name>
    <dbReference type="NCBI Taxonomy" id="683355"/>
    <lineage>
        <taxon>Bacteria</taxon>
        <taxon>Pseudomonadati</taxon>
        <taxon>Pseudomonadota</taxon>
        <taxon>Betaproteobacteria</taxon>
        <taxon>Burkholderiales</taxon>
        <taxon>Alcaligenaceae</taxon>
        <taxon>Candidimonas</taxon>
    </lineage>
</organism>
<keyword evidence="1 2" id="KW-0812">Transmembrane</keyword>
<comment type="pathway">
    <text evidence="1">Phospholipid metabolism; phosphatidylglycerol biosynthesis; phosphatidylglycerol from CDP-diacylglycerol: step 2/2.</text>
</comment>
<gene>
    <name evidence="4" type="ORF">ACFOY1_18310</name>
</gene>
<dbReference type="EMBL" id="JBHSBV010000007">
    <property type="protein sequence ID" value="MFC4202908.1"/>
    <property type="molecule type" value="Genomic_DNA"/>
</dbReference>
<keyword evidence="1" id="KW-0378">Hydrolase</keyword>
<dbReference type="PANTHER" id="PTHR36305">
    <property type="entry name" value="PHOSPHATIDYLGLYCEROPHOSPHATASE A"/>
    <property type="match status" value="1"/>
</dbReference>
<sequence length="175" mass="19193">MSSPQPESGGARTLEPSFAWLWHEPARVVAFGFGSGLLRPAPGTWGTLAAWVLWVLVVGRLPDAAVAAVLVLAFAYGCWCCHRVGKELGAPDHSGMVWDEITAFWLVLWLTPGSWGAQLTAFILFRAFDIVKPPPIGFFDRHFKNGFGVMWDDIVAAAYALLVMAILVRLELLLL</sequence>
<keyword evidence="2" id="KW-1133">Transmembrane helix</keyword>
<evidence type="ECO:0000313" key="5">
    <source>
        <dbReference type="Proteomes" id="UP001595848"/>
    </source>
</evidence>
<evidence type="ECO:0000313" key="4">
    <source>
        <dbReference type="EMBL" id="MFC4202908.1"/>
    </source>
</evidence>
<comment type="function">
    <text evidence="1">Lipid phosphatase which dephosphorylates phosphatidylglycerophosphate (PGP) to phosphatidylglycerol (PG).</text>
</comment>
<comment type="catalytic activity">
    <reaction evidence="1">
        <text>a 1,2-diacyl-sn-glycero-3-phospho-(1'-sn-glycero-3'-phosphate) + H2O = a 1,2-diacyl-sn-glycero-3-phospho-(1'-sn-glycerol) + phosphate</text>
        <dbReference type="Rhea" id="RHEA:33751"/>
        <dbReference type="ChEBI" id="CHEBI:15377"/>
        <dbReference type="ChEBI" id="CHEBI:43474"/>
        <dbReference type="ChEBI" id="CHEBI:60110"/>
        <dbReference type="ChEBI" id="CHEBI:64716"/>
        <dbReference type="EC" id="3.1.3.27"/>
    </reaction>
</comment>
<feature type="domain" description="YutG/PgpA" evidence="3">
    <location>
        <begin position="29"/>
        <end position="167"/>
    </location>
</feature>
<keyword evidence="1" id="KW-0460">Magnesium</keyword>
<protein>
    <recommendedName>
        <fullName evidence="1">Phosphatidylglycerophosphatase A</fullName>
        <ecNumber evidence="1">3.1.3.27</ecNumber>
    </recommendedName>
    <alternativeName>
        <fullName evidence="1">Phosphatidylglycerolphosphate phosphatase A</fullName>
    </alternativeName>
</protein>
<dbReference type="Pfam" id="PF04608">
    <property type="entry name" value="PgpA"/>
    <property type="match status" value="1"/>
</dbReference>
<keyword evidence="1" id="KW-0442">Lipid degradation</keyword>
<keyword evidence="1" id="KW-0443">Lipid metabolism</keyword>
<feature type="transmembrane region" description="Helical" evidence="2">
    <location>
        <begin position="37"/>
        <end position="57"/>
    </location>
</feature>
<proteinExistence type="predicted"/>
<keyword evidence="1" id="KW-1208">Phospholipid metabolism</keyword>
<comment type="cofactor">
    <cofactor evidence="1">
        <name>Mg(2+)</name>
        <dbReference type="ChEBI" id="CHEBI:18420"/>
    </cofactor>
</comment>
<evidence type="ECO:0000256" key="2">
    <source>
        <dbReference type="SAM" id="Phobius"/>
    </source>
</evidence>
<feature type="transmembrane region" description="Helical" evidence="2">
    <location>
        <begin position="105"/>
        <end position="128"/>
    </location>
</feature>
<feature type="transmembrane region" description="Helical" evidence="2">
    <location>
        <begin position="149"/>
        <end position="170"/>
    </location>
</feature>
<dbReference type="InterPro" id="IPR007686">
    <property type="entry name" value="YutG/PgpA"/>
</dbReference>
<dbReference type="PIRSF" id="PIRSF006162">
    <property type="entry name" value="PgpA"/>
    <property type="match status" value="1"/>
</dbReference>
<keyword evidence="1" id="KW-0997">Cell inner membrane</keyword>
<reference evidence="5" key="1">
    <citation type="journal article" date="2019" name="Int. J. Syst. Evol. Microbiol.">
        <title>The Global Catalogue of Microorganisms (GCM) 10K type strain sequencing project: providing services to taxonomists for standard genome sequencing and annotation.</title>
        <authorList>
            <consortium name="The Broad Institute Genomics Platform"/>
            <consortium name="The Broad Institute Genome Sequencing Center for Infectious Disease"/>
            <person name="Wu L."/>
            <person name="Ma J."/>
        </authorList>
    </citation>
    <scope>NUCLEOTIDE SEQUENCE [LARGE SCALE GENOMIC DNA]</scope>
    <source>
        <strain evidence="5">LMG 24813</strain>
    </source>
</reference>
<comment type="caution">
    <text evidence="4">The sequence shown here is derived from an EMBL/GenBank/DDBJ whole genome shotgun (WGS) entry which is preliminary data.</text>
</comment>
<dbReference type="InterPro" id="IPR026037">
    <property type="entry name" value="PgpA"/>
</dbReference>